<feature type="region of interest" description="Disordered" evidence="10">
    <location>
        <begin position="481"/>
        <end position="500"/>
    </location>
</feature>
<name>A0AAD9QN43_ACRCE</name>
<sequence>MATPRRFADKIAQLKQNQEAGTRAFEEIMKKPVYELETTRRPPHHQQIQPHYRGGSLPNVNFTLNAQQKHLDLQNALHNLDDLTRHSGDRMPHRRLGGSRPVQFNANNRFDTSPYGCHLSPPQQMDPWRERKHLVSCAHAFSSFSKFRIASDSALHDSVMRAEVKPKEKTFPSNEMRKVRSPSRPKSCEVPGMMYPSPEHMQATGPSLQIGGANTGGSLPDLTSLQIPSPLSTPIDPEDQGNQTMSPTQPFSMPQRQNLVARRQHSNQQQIRKSPYMPLMDANVSPLEDRLQQFQLYPGGNIGNDYGSHGNVPITTSASPTLSPTSSAPITPLFGNMPNSPLTGLTPDIYFKQHQLQQPLQQPNTLSLQQQLEHISMHRPMLNPSMQLPFQSLLTQTPAGIPQNMPSLAHLYGGPSSRVPDLIVTEIDDDSQKPDFAKDISTAMANIGGEDPEGIYSTDDPFQKVVLDPLDVEGLQILSGHEPELTDAATEDQFRLDRLG</sequence>
<protein>
    <submittedName>
        <fullName evidence="14">CREB-regulated transcription coactivator 1</fullName>
    </submittedName>
</protein>
<keyword evidence="4" id="KW-0963">Cytoplasm</keyword>
<evidence type="ECO:0000313" key="15">
    <source>
        <dbReference type="Proteomes" id="UP001249851"/>
    </source>
</evidence>
<dbReference type="InterPro" id="IPR024783">
    <property type="entry name" value="TORC_N"/>
</dbReference>
<evidence type="ECO:0000256" key="1">
    <source>
        <dbReference type="ARBA" id="ARBA00004123"/>
    </source>
</evidence>
<evidence type="ECO:0000256" key="9">
    <source>
        <dbReference type="ARBA" id="ARBA00023242"/>
    </source>
</evidence>
<keyword evidence="7" id="KW-0010">Activator</keyword>
<accession>A0AAD9QN43</accession>
<dbReference type="GO" id="GO:0005634">
    <property type="term" value="C:nucleus"/>
    <property type="evidence" value="ECO:0007669"/>
    <property type="project" value="UniProtKB-SubCell"/>
</dbReference>
<evidence type="ECO:0000256" key="8">
    <source>
        <dbReference type="ARBA" id="ARBA00023163"/>
    </source>
</evidence>
<evidence type="ECO:0000313" key="14">
    <source>
        <dbReference type="EMBL" id="KAK2564358.1"/>
    </source>
</evidence>
<dbReference type="GO" id="GO:0005737">
    <property type="term" value="C:cytoplasm"/>
    <property type="evidence" value="ECO:0007669"/>
    <property type="project" value="UniProtKB-SubCell"/>
</dbReference>
<keyword evidence="9" id="KW-0539">Nucleus</keyword>
<organism evidence="14 15">
    <name type="scientific">Acropora cervicornis</name>
    <name type="common">Staghorn coral</name>
    <dbReference type="NCBI Taxonomy" id="6130"/>
    <lineage>
        <taxon>Eukaryota</taxon>
        <taxon>Metazoa</taxon>
        <taxon>Cnidaria</taxon>
        <taxon>Anthozoa</taxon>
        <taxon>Hexacorallia</taxon>
        <taxon>Scleractinia</taxon>
        <taxon>Astrocoeniina</taxon>
        <taxon>Acroporidae</taxon>
        <taxon>Acropora</taxon>
    </lineage>
</organism>
<dbReference type="EMBL" id="JARQWQ010000022">
    <property type="protein sequence ID" value="KAK2564358.1"/>
    <property type="molecule type" value="Genomic_DNA"/>
</dbReference>
<dbReference type="Proteomes" id="UP001249851">
    <property type="component" value="Unassembled WGS sequence"/>
</dbReference>
<keyword evidence="5" id="KW-0597">Phosphoprotein</keyword>
<dbReference type="AlphaFoldDB" id="A0AAD9QN43"/>
<dbReference type="Pfam" id="PF12885">
    <property type="entry name" value="TORC_M"/>
    <property type="match status" value="1"/>
</dbReference>
<dbReference type="InterPro" id="IPR024784">
    <property type="entry name" value="TORC_M"/>
</dbReference>
<evidence type="ECO:0000256" key="3">
    <source>
        <dbReference type="ARBA" id="ARBA00007167"/>
    </source>
</evidence>
<keyword evidence="8" id="KW-0804">Transcription</keyword>
<evidence type="ECO:0000256" key="5">
    <source>
        <dbReference type="ARBA" id="ARBA00022553"/>
    </source>
</evidence>
<evidence type="ECO:0000256" key="7">
    <source>
        <dbReference type="ARBA" id="ARBA00023159"/>
    </source>
</evidence>
<dbReference type="Pfam" id="PF12886">
    <property type="entry name" value="TORC_C"/>
    <property type="match status" value="1"/>
</dbReference>
<evidence type="ECO:0000256" key="6">
    <source>
        <dbReference type="ARBA" id="ARBA00023015"/>
    </source>
</evidence>
<comment type="caution">
    <text evidence="14">The sequence shown here is derived from an EMBL/GenBank/DDBJ whole genome shotgun (WGS) entry which is preliminary data.</text>
</comment>
<dbReference type="GO" id="GO:0045944">
    <property type="term" value="P:positive regulation of transcription by RNA polymerase II"/>
    <property type="evidence" value="ECO:0007669"/>
    <property type="project" value="TreeGrafter"/>
</dbReference>
<proteinExistence type="inferred from homology"/>
<reference evidence="14" key="1">
    <citation type="journal article" date="2023" name="G3 (Bethesda)">
        <title>Whole genome assembly and annotation of the endangered Caribbean coral Acropora cervicornis.</title>
        <authorList>
            <person name="Selwyn J.D."/>
            <person name="Vollmer S.V."/>
        </authorList>
    </citation>
    <scope>NUCLEOTIDE SEQUENCE</scope>
    <source>
        <strain evidence="14">K2</strain>
    </source>
</reference>
<feature type="domain" description="Transducer of regulated CREB activity C-terminal" evidence="13">
    <location>
        <begin position="420"/>
        <end position="499"/>
    </location>
</feature>
<dbReference type="Pfam" id="PF12884">
    <property type="entry name" value="TORC_N"/>
    <property type="match status" value="1"/>
</dbReference>
<evidence type="ECO:0000256" key="2">
    <source>
        <dbReference type="ARBA" id="ARBA00004496"/>
    </source>
</evidence>
<dbReference type="PANTHER" id="PTHR13589:SF15">
    <property type="entry name" value="CREB-REGULATED TRANSCRIPTION COACTIVATOR, ISOFORM B"/>
    <property type="match status" value="1"/>
</dbReference>
<feature type="compositionally biased region" description="Polar residues" evidence="10">
    <location>
        <begin position="240"/>
        <end position="250"/>
    </location>
</feature>
<evidence type="ECO:0000259" key="13">
    <source>
        <dbReference type="Pfam" id="PF12886"/>
    </source>
</evidence>
<dbReference type="PANTHER" id="PTHR13589">
    <property type="entry name" value="CREB-REGULATED TRANSCRIPTION COACTIVATOR"/>
    <property type="match status" value="1"/>
</dbReference>
<reference evidence="14" key="2">
    <citation type="journal article" date="2023" name="Science">
        <title>Genomic signatures of disease resistance in endangered staghorn corals.</title>
        <authorList>
            <person name="Vollmer S.V."/>
            <person name="Selwyn J.D."/>
            <person name="Despard B.A."/>
            <person name="Roesel C.L."/>
        </authorList>
    </citation>
    <scope>NUCLEOTIDE SEQUENCE</scope>
    <source>
        <strain evidence="14">K2</strain>
    </source>
</reference>
<comment type="subcellular location">
    <subcellularLocation>
        <location evidence="2">Cytoplasm</location>
    </subcellularLocation>
    <subcellularLocation>
        <location evidence="1">Nucleus</location>
    </subcellularLocation>
</comment>
<feature type="region of interest" description="Disordered" evidence="10">
    <location>
        <begin position="87"/>
        <end position="106"/>
    </location>
</feature>
<dbReference type="GO" id="GO:0008140">
    <property type="term" value="F:cAMP response element binding protein binding"/>
    <property type="evidence" value="ECO:0007669"/>
    <property type="project" value="InterPro"/>
</dbReference>
<comment type="similarity">
    <text evidence="3">Belongs to the TORC family.</text>
</comment>
<evidence type="ECO:0000259" key="11">
    <source>
        <dbReference type="Pfam" id="PF12884"/>
    </source>
</evidence>
<dbReference type="InterPro" id="IPR024785">
    <property type="entry name" value="TORC_C"/>
</dbReference>
<dbReference type="InterPro" id="IPR024786">
    <property type="entry name" value="TORC"/>
</dbReference>
<evidence type="ECO:0000256" key="10">
    <source>
        <dbReference type="SAM" id="MobiDB-lite"/>
    </source>
</evidence>
<dbReference type="GO" id="GO:0051289">
    <property type="term" value="P:protein homotetramerization"/>
    <property type="evidence" value="ECO:0007669"/>
    <property type="project" value="InterPro"/>
</dbReference>
<keyword evidence="6" id="KW-0805">Transcription regulation</keyword>
<feature type="domain" description="Transducer of regulated CREB activity middle" evidence="12">
    <location>
        <begin position="172"/>
        <end position="247"/>
    </location>
</feature>
<feature type="compositionally biased region" description="Polar residues" evidence="10">
    <location>
        <begin position="221"/>
        <end position="232"/>
    </location>
</feature>
<evidence type="ECO:0000259" key="12">
    <source>
        <dbReference type="Pfam" id="PF12885"/>
    </source>
</evidence>
<feature type="domain" description="Transducer of regulated CREB activity N-terminal" evidence="11">
    <location>
        <begin position="3"/>
        <end position="58"/>
    </location>
</feature>
<gene>
    <name evidence="14" type="ORF">P5673_011783</name>
</gene>
<feature type="region of interest" description="Disordered" evidence="10">
    <location>
        <begin position="214"/>
        <end position="250"/>
    </location>
</feature>
<keyword evidence="15" id="KW-1185">Reference proteome</keyword>
<evidence type="ECO:0000256" key="4">
    <source>
        <dbReference type="ARBA" id="ARBA00022490"/>
    </source>
</evidence>